<dbReference type="PANTHER" id="PTHR42770:SF11">
    <property type="entry name" value="INNER MEMBRANE TRANSPORT PROTEIN YBAT"/>
    <property type="match status" value="1"/>
</dbReference>
<dbReference type="PANTHER" id="PTHR42770">
    <property type="entry name" value="AMINO ACID TRANSPORTER-RELATED"/>
    <property type="match status" value="1"/>
</dbReference>
<evidence type="ECO:0000256" key="1">
    <source>
        <dbReference type="ARBA" id="ARBA00004141"/>
    </source>
</evidence>
<feature type="domain" description="Amino acid permease/ SLC12A" evidence="6">
    <location>
        <begin position="25"/>
        <end position="353"/>
    </location>
</feature>
<keyword evidence="4 5" id="KW-0472">Membrane</keyword>
<evidence type="ECO:0000313" key="8">
    <source>
        <dbReference type="Proteomes" id="UP000215633"/>
    </source>
</evidence>
<evidence type="ECO:0000256" key="3">
    <source>
        <dbReference type="ARBA" id="ARBA00022989"/>
    </source>
</evidence>
<feature type="transmembrane region" description="Helical" evidence="5">
    <location>
        <begin position="16"/>
        <end position="39"/>
    </location>
</feature>
<dbReference type="EMBL" id="NEVT01000007">
    <property type="protein sequence ID" value="OZI73835.1"/>
    <property type="molecule type" value="Genomic_DNA"/>
</dbReference>
<dbReference type="GO" id="GO:0055085">
    <property type="term" value="P:transmembrane transport"/>
    <property type="evidence" value="ECO:0007669"/>
    <property type="project" value="InterPro"/>
</dbReference>
<evidence type="ECO:0000259" key="6">
    <source>
        <dbReference type="Pfam" id="PF00324"/>
    </source>
</evidence>
<feature type="transmembrane region" description="Helical" evidence="5">
    <location>
        <begin position="276"/>
        <end position="295"/>
    </location>
</feature>
<dbReference type="Proteomes" id="UP000215633">
    <property type="component" value="Unassembled WGS sequence"/>
</dbReference>
<evidence type="ECO:0000256" key="2">
    <source>
        <dbReference type="ARBA" id="ARBA00022692"/>
    </source>
</evidence>
<proteinExistence type="predicted"/>
<accession>A0A261VIE7</accession>
<sequence>MQPGLAAAPRARLRRTLGLCSAVALGVGGTIGGGIFVLVGHTAAVAGPAALLAFALAFVAGLLIALPYAELACRYPEAGGGYAFVRAVLGRGWGFMMGWVFWGAYLFVSGYVTLGFGGYLQALTGIPALWGAVGLVIACALVNVAGVRLSGQVQVAVMLLALAGLLGFALAGLPSVDPARFEPWLPNGPGGLLAAALTAFLAFGGFDMVAAAGEEVEQPERNLPRAILATLALVLFVYLLVVLVALGTLGWRELGASAAPLSAAATQFLGPAGGKLIAAVAVCTTAATANAVLVVTSRISFAMARDGLLPAALARVSPATGAPWAAVLVCAAILALVAALGSLRLATAVGGFLYVAHFLPPLLVLLKLRQRGGPPPAFRMPCPALLLPLAFAMSLVMLVSSGWIGLLGGLAWIALGGVLQHLGSMGRAGPKPL</sequence>
<organism evidence="7 8">
    <name type="scientific">Bordetella genomosp. 2</name>
    <dbReference type="NCBI Taxonomy" id="1983456"/>
    <lineage>
        <taxon>Bacteria</taxon>
        <taxon>Pseudomonadati</taxon>
        <taxon>Pseudomonadota</taxon>
        <taxon>Betaproteobacteria</taxon>
        <taxon>Burkholderiales</taxon>
        <taxon>Alcaligenaceae</taxon>
        <taxon>Bordetella</taxon>
    </lineage>
</organism>
<name>A0A261VIE7_9BORD</name>
<keyword evidence="2 5" id="KW-0812">Transmembrane</keyword>
<feature type="transmembrane region" description="Helical" evidence="5">
    <location>
        <begin position="226"/>
        <end position="251"/>
    </location>
</feature>
<dbReference type="Gene3D" id="1.20.1740.10">
    <property type="entry name" value="Amino acid/polyamine transporter I"/>
    <property type="match status" value="1"/>
</dbReference>
<gene>
    <name evidence="7" type="ORF">CAL24_18525</name>
</gene>
<comment type="subcellular location">
    <subcellularLocation>
        <location evidence="1">Membrane</location>
        <topology evidence="1">Multi-pass membrane protein</topology>
    </subcellularLocation>
</comment>
<feature type="transmembrane region" description="Helical" evidence="5">
    <location>
        <begin position="193"/>
        <end position="214"/>
    </location>
</feature>
<evidence type="ECO:0000256" key="5">
    <source>
        <dbReference type="SAM" id="Phobius"/>
    </source>
</evidence>
<evidence type="ECO:0000313" key="7">
    <source>
        <dbReference type="EMBL" id="OZI73835.1"/>
    </source>
</evidence>
<reference evidence="8" key="1">
    <citation type="submission" date="2017-05" db="EMBL/GenBank/DDBJ databases">
        <title>Complete and WGS of Bordetella genogroups.</title>
        <authorList>
            <person name="Spilker T."/>
            <person name="Lipuma J."/>
        </authorList>
    </citation>
    <scope>NUCLEOTIDE SEQUENCE [LARGE SCALE GENOMIC DNA]</scope>
    <source>
        <strain evidence="8">AU8256</strain>
    </source>
</reference>
<keyword evidence="8" id="KW-1185">Reference proteome</keyword>
<dbReference type="InterPro" id="IPR050367">
    <property type="entry name" value="APC_superfamily"/>
</dbReference>
<dbReference type="AlphaFoldDB" id="A0A261VIE7"/>
<dbReference type="GO" id="GO:0016020">
    <property type="term" value="C:membrane"/>
    <property type="evidence" value="ECO:0007669"/>
    <property type="project" value="UniProtKB-SubCell"/>
</dbReference>
<protein>
    <submittedName>
        <fullName evidence="7">Amino acid transporter</fullName>
    </submittedName>
</protein>
<feature type="transmembrane region" description="Helical" evidence="5">
    <location>
        <begin position="153"/>
        <end position="173"/>
    </location>
</feature>
<feature type="transmembrane region" description="Helical" evidence="5">
    <location>
        <begin position="345"/>
        <end position="366"/>
    </location>
</feature>
<feature type="transmembrane region" description="Helical" evidence="5">
    <location>
        <begin position="126"/>
        <end position="146"/>
    </location>
</feature>
<feature type="transmembrane region" description="Helical" evidence="5">
    <location>
        <begin position="45"/>
        <end position="66"/>
    </location>
</feature>
<comment type="caution">
    <text evidence="7">The sequence shown here is derived from an EMBL/GenBank/DDBJ whole genome shotgun (WGS) entry which is preliminary data.</text>
</comment>
<dbReference type="Pfam" id="PF00324">
    <property type="entry name" value="AA_permease"/>
    <property type="match status" value="1"/>
</dbReference>
<feature type="transmembrane region" description="Helical" evidence="5">
    <location>
        <begin position="378"/>
        <end position="397"/>
    </location>
</feature>
<keyword evidence="3 5" id="KW-1133">Transmembrane helix</keyword>
<feature type="transmembrane region" description="Helical" evidence="5">
    <location>
        <begin position="316"/>
        <end position="339"/>
    </location>
</feature>
<dbReference type="PIRSF" id="PIRSF006060">
    <property type="entry name" value="AA_transporter"/>
    <property type="match status" value="1"/>
</dbReference>
<feature type="transmembrane region" description="Helical" evidence="5">
    <location>
        <begin position="99"/>
        <end position="120"/>
    </location>
</feature>
<evidence type="ECO:0000256" key="4">
    <source>
        <dbReference type="ARBA" id="ARBA00023136"/>
    </source>
</evidence>
<dbReference type="RefSeq" id="WP_094807528.1">
    <property type="nucleotide sequence ID" value="NZ_NEVT01000007.1"/>
</dbReference>
<dbReference type="InterPro" id="IPR004841">
    <property type="entry name" value="AA-permease/SLC12A_dom"/>
</dbReference>